<comment type="caution">
    <text evidence="4">The sequence shown here is derived from an EMBL/GenBank/DDBJ whole genome shotgun (WGS) entry which is preliminary data.</text>
</comment>
<keyword evidence="5" id="KW-1185">Reference proteome</keyword>
<dbReference type="PANTHER" id="PTHR31809">
    <property type="entry name" value="BUD13 HOMOLOG"/>
    <property type="match status" value="1"/>
</dbReference>
<feature type="compositionally biased region" description="Basic and acidic residues" evidence="3">
    <location>
        <begin position="235"/>
        <end position="248"/>
    </location>
</feature>
<dbReference type="GO" id="GO:0000398">
    <property type="term" value="P:mRNA splicing, via spliceosome"/>
    <property type="evidence" value="ECO:0007669"/>
    <property type="project" value="TreeGrafter"/>
</dbReference>
<dbReference type="GO" id="GO:0070274">
    <property type="term" value="C:RES complex"/>
    <property type="evidence" value="ECO:0007669"/>
    <property type="project" value="TreeGrafter"/>
</dbReference>
<dbReference type="AlphaFoldDB" id="A0A8X6KSW3"/>
<evidence type="ECO:0000256" key="1">
    <source>
        <dbReference type="ARBA" id="ARBA00011069"/>
    </source>
</evidence>
<dbReference type="InterPro" id="IPR018609">
    <property type="entry name" value="Bud13"/>
</dbReference>
<evidence type="ECO:0000313" key="4">
    <source>
        <dbReference type="EMBL" id="GFQ81183.1"/>
    </source>
</evidence>
<organism evidence="4 5">
    <name type="scientific">Trichonephila clavata</name>
    <name type="common">Joro spider</name>
    <name type="synonym">Nephila clavata</name>
    <dbReference type="NCBI Taxonomy" id="2740835"/>
    <lineage>
        <taxon>Eukaryota</taxon>
        <taxon>Metazoa</taxon>
        <taxon>Ecdysozoa</taxon>
        <taxon>Arthropoda</taxon>
        <taxon>Chelicerata</taxon>
        <taxon>Arachnida</taxon>
        <taxon>Araneae</taxon>
        <taxon>Araneomorphae</taxon>
        <taxon>Entelegynae</taxon>
        <taxon>Araneoidea</taxon>
        <taxon>Nephilidae</taxon>
        <taxon>Trichonephila</taxon>
    </lineage>
</organism>
<dbReference type="GO" id="GO:0005684">
    <property type="term" value="C:U2-type spliceosomal complex"/>
    <property type="evidence" value="ECO:0007669"/>
    <property type="project" value="TreeGrafter"/>
</dbReference>
<feature type="region of interest" description="Disordered" evidence="3">
    <location>
        <begin position="93"/>
        <end position="285"/>
    </location>
</feature>
<evidence type="ECO:0000313" key="5">
    <source>
        <dbReference type="Proteomes" id="UP000887116"/>
    </source>
</evidence>
<sequence length="418" mass="48734">MATVVSKAEYLKRYLEDDKKTKRKKKVKTSSHLVPRMKIIDETIDLRAIKFGEEEIIDKEDAPVVAEIIDERPEEVKTKEMYQESKWKRLDATLDQESNATKRENLIHTKNHIRHDSDSDCSPPRKNPNSRKRHDSGSDISPPRKQSSSSMGKRRHDSDSDISPPRINSHNKNQRRNGRSQSKKHDSDSDISPPREKDTSKYEENSPKKDSKKRPVKTLSGLKAGLQNATTLRTETQDLRNRERKQIEQLDAELSGRNAETIVRDRKTGKKRDLEEENQERLEKEKKLFEQQQKYAEWGKGIEQAESKKNKLSEDLYESAKPLARYQDDEDLDEQLKSVIHDDDPMAEFFKKKKKKINVSVFPEYKGPPAPPNRFGIKPGYRWDGVDRSNGFERKYFEKNSSMKASEEESYLWSVQDM</sequence>
<dbReference type="PANTHER" id="PTHR31809:SF0">
    <property type="entry name" value="BUD13 HOMOLOG"/>
    <property type="match status" value="1"/>
</dbReference>
<dbReference type="GO" id="GO:0003723">
    <property type="term" value="F:RNA binding"/>
    <property type="evidence" value="ECO:0007669"/>
    <property type="project" value="TreeGrafter"/>
</dbReference>
<dbReference type="Proteomes" id="UP000887116">
    <property type="component" value="Unassembled WGS sequence"/>
</dbReference>
<comment type="similarity">
    <text evidence="1">Belongs to the CWC26 family.</text>
</comment>
<dbReference type="OrthoDB" id="6022at2759"/>
<reference evidence="4" key="1">
    <citation type="submission" date="2020-07" db="EMBL/GenBank/DDBJ databases">
        <title>Multicomponent nature underlies the extraordinary mechanical properties of spider dragline silk.</title>
        <authorList>
            <person name="Kono N."/>
            <person name="Nakamura H."/>
            <person name="Mori M."/>
            <person name="Yoshida Y."/>
            <person name="Ohtoshi R."/>
            <person name="Malay A.D."/>
            <person name="Moran D.A.P."/>
            <person name="Tomita M."/>
            <person name="Numata K."/>
            <person name="Arakawa K."/>
        </authorList>
    </citation>
    <scope>NUCLEOTIDE SEQUENCE</scope>
</reference>
<protein>
    <recommendedName>
        <fullName evidence="2">BUD13 homolog</fullName>
    </recommendedName>
</protein>
<gene>
    <name evidence="4" type="primary">BUD13</name>
    <name evidence="4" type="ORF">TNCT_321611</name>
</gene>
<feature type="compositionally biased region" description="Basic and acidic residues" evidence="3">
    <location>
        <begin position="262"/>
        <end position="285"/>
    </location>
</feature>
<dbReference type="Pfam" id="PF09736">
    <property type="entry name" value="Bud13"/>
    <property type="match status" value="1"/>
</dbReference>
<evidence type="ECO:0000256" key="2">
    <source>
        <dbReference type="ARBA" id="ARBA00014454"/>
    </source>
</evidence>
<feature type="compositionally biased region" description="Basic and acidic residues" evidence="3">
    <location>
        <begin position="183"/>
        <end position="209"/>
    </location>
</feature>
<evidence type="ECO:0000256" key="3">
    <source>
        <dbReference type="SAM" id="MobiDB-lite"/>
    </source>
</evidence>
<proteinExistence type="inferred from homology"/>
<dbReference type="InterPro" id="IPR051112">
    <property type="entry name" value="CWC26_splicing_factor"/>
</dbReference>
<name>A0A8X6KSW3_TRICU</name>
<accession>A0A8X6KSW3</accession>
<dbReference type="EMBL" id="BMAO01032281">
    <property type="protein sequence ID" value="GFQ81183.1"/>
    <property type="molecule type" value="Genomic_DNA"/>
</dbReference>
<feature type="compositionally biased region" description="Basic residues" evidence="3">
    <location>
        <begin position="172"/>
        <end position="182"/>
    </location>
</feature>